<keyword evidence="13" id="KW-0238">DNA-binding</keyword>
<dbReference type="Pfam" id="PF02443">
    <property type="entry name" value="Circo_capsid"/>
    <property type="match status" value="1"/>
</dbReference>
<keyword evidence="14" id="KW-1160">Virus entry into host cell</keyword>
<keyword evidence="5" id="KW-1163">Viral penetration into host nucleus</keyword>
<keyword evidence="4" id="KW-1140">T=1 icosahedral capsid protein</keyword>
<evidence type="ECO:0000256" key="13">
    <source>
        <dbReference type="ARBA" id="ARBA00023125"/>
    </source>
</evidence>
<evidence type="ECO:0000256" key="5">
    <source>
        <dbReference type="ARBA" id="ARBA00022524"/>
    </source>
</evidence>
<dbReference type="GO" id="GO:0019069">
    <property type="term" value="P:viral capsid assembly"/>
    <property type="evidence" value="ECO:0007669"/>
    <property type="project" value="InterPro"/>
</dbReference>
<dbReference type="InterPro" id="IPR003383">
    <property type="entry name" value="Circovirus_capsid"/>
</dbReference>
<comment type="subcellular location">
    <subcellularLocation>
        <location evidence="1">Host nucleus</location>
    </subcellularLocation>
    <subcellularLocation>
        <location evidence="2">Virion</location>
    </subcellularLocation>
</comment>
<dbReference type="GO" id="GO:0003677">
    <property type="term" value="F:DNA binding"/>
    <property type="evidence" value="ECO:0007669"/>
    <property type="project" value="UniProtKB-KW"/>
</dbReference>
<accession>A0A6M3YP28</accession>
<evidence type="ECO:0000256" key="8">
    <source>
        <dbReference type="ARBA" id="ARBA00022581"/>
    </source>
</evidence>
<evidence type="ECO:0000256" key="7">
    <source>
        <dbReference type="ARBA" id="ARBA00022562"/>
    </source>
</evidence>
<evidence type="ECO:0000256" key="3">
    <source>
        <dbReference type="ARBA" id="ARBA00010301"/>
    </source>
</evidence>
<keyword evidence="10" id="KW-1161">Viral attachment to host cell</keyword>
<dbReference type="GO" id="GO:0039615">
    <property type="term" value="C:T=1 icosahedral viral capsid"/>
    <property type="evidence" value="ECO:0007669"/>
    <property type="project" value="UniProtKB-KW"/>
</dbReference>
<name>A0A6M3YP28_9VIRU</name>
<keyword evidence="6" id="KW-0167">Capsid protein</keyword>
<dbReference type="InterPro" id="IPR038652">
    <property type="entry name" value="Circovirus_capsid_sf"/>
</dbReference>
<keyword evidence="7" id="KW-1048">Host nucleus</keyword>
<dbReference type="GO" id="GO:0075732">
    <property type="term" value="P:viral penetration into host nucleus"/>
    <property type="evidence" value="ECO:0007669"/>
    <property type="project" value="UniProtKB-KW"/>
</dbReference>
<evidence type="ECO:0000256" key="6">
    <source>
        <dbReference type="ARBA" id="ARBA00022561"/>
    </source>
</evidence>
<evidence type="ECO:0000256" key="2">
    <source>
        <dbReference type="ARBA" id="ARBA00004328"/>
    </source>
</evidence>
<evidence type="ECO:0000256" key="4">
    <source>
        <dbReference type="ARBA" id="ARBA00022431"/>
    </source>
</evidence>
<dbReference type="GO" id="GO:0043657">
    <property type="term" value="C:host cell"/>
    <property type="evidence" value="ECO:0007669"/>
    <property type="project" value="GOC"/>
</dbReference>
<evidence type="ECO:0000256" key="14">
    <source>
        <dbReference type="ARBA" id="ARBA00023296"/>
    </source>
</evidence>
<keyword evidence="12" id="KW-1164">Virus endocytosis by host</keyword>
<evidence type="ECO:0000256" key="1">
    <source>
        <dbReference type="ARBA" id="ARBA00004147"/>
    </source>
</evidence>
<keyword evidence="8" id="KW-0945">Host-virus interaction</keyword>
<dbReference type="GO" id="GO:0075509">
    <property type="term" value="P:endocytosis involved in viral entry into host cell"/>
    <property type="evidence" value="ECO:0007669"/>
    <property type="project" value="UniProtKB-KW"/>
</dbReference>
<dbReference type="Gene3D" id="2.60.120.950">
    <property type="entry name" value="Circovirus capsid protein"/>
    <property type="match status" value="1"/>
</dbReference>
<evidence type="ECO:0000256" key="11">
    <source>
        <dbReference type="ARBA" id="ARBA00022844"/>
    </source>
</evidence>
<keyword evidence="9" id="KW-1162">Viral penetration into host cytoplasm</keyword>
<sequence>MRYRYLVTRRYRRYRRYVARRYRRVARRYRRIPRWRFRSRGTYIRARVSINFTPSEDNSSIQIAPSISSFPELSSFYNLYETYQFRSLGVSCIPTANISSAEIPSLTYVCAPFHKPLSQSSSTVPVSNVLSLDKCRQYQGIRKSYRRYVPCVSMDVRSGSESVPAVQRYRPVITPQPGFAGNEIPHYCAIYAFYVPSNPITYTLTFYATVLFRDQKEVNFN</sequence>
<evidence type="ECO:0000256" key="10">
    <source>
        <dbReference type="ARBA" id="ARBA00022804"/>
    </source>
</evidence>
<comment type="similarity">
    <text evidence="3">Belongs to the circoviridae capsid protein family.</text>
</comment>
<keyword evidence="11" id="KW-0946">Virion</keyword>
<evidence type="ECO:0000256" key="9">
    <source>
        <dbReference type="ARBA" id="ARBA00022595"/>
    </source>
</evidence>
<proteinExistence type="inferred from homology"/>
<comment type="subunit">
    <text evidence="15">Homomultimer. Assembles in the nucleus, presumably in an immature form, then migrates to the cytoplasm once assembled as mature virion. Interacts with Rep; this interaction relocates Rep into the nucleus.</text>
</comment>
<dbReference type="EMBL" id="MT138063">
    <property type="protein sequence ID" value="QJI53607.1"/>
    <property type="molecule type" value="Genomic_DNA"/>
</dbReference>
<evidence type="ECO:0000313" key="16">
    <source>
        <dbReference type="EMBL" id="QJI53607.1"/>
    </source>
</evidence>
<organism evidence="16">
    <name type="scientific">Circoviridae sp</name>
    <dbReference type="NCBI Taxonomy" id="1954248"/>
    <lineage>
        <taxon>Viruses</taxon>
        <taxon>Monodnaviria</taxon>
        <taxon>Shotokuvirae</taxon>
        <taxon>Cressdnaviricota</taxon>
        <taxon>Arfiviricetes</taxon>
        <taxon>Rohanvirales</taxon>
        <taxon>Nenyaviridae</taxon>
        <taxon>Galvornvirus</taxon>
        <taxon>Galvornvirus isengard</taxon>
    </lineage>
</organism>
<dbReference type="GO" id="GO:0042025">
    <property type="term" value="C:host cell nucleus"/>
    <property type="evidence" value="ECO:0007669"/>
    <property type="project" value="UniProtKB-SubCell"/>
</dbReference>
<evidence type="ECO:0000256" key="12">
    <source>
        <dbReference type="ARBA" id="ARBA00022890"/>
    </source>
</evidence>
<dbReference type="GO" id="GO:0019062">
    <property type="term" value="P:virion attachment to host cell"/>
    <property type="evidence" value="ECO:0007669"/>
    <property type="project" value="UniProtKB-KW"/>
</dbReference>
<reference evidence="16" key="1">
    <citation type="submission" date="2020-01" db="EMBL/GenBank/DDBJ databases">
        <title>Viral genomes from wild and zoo birds in China.</title>
        <authorList>
            <person name="Yao Y."/>
            <person name="Shan T."/>
            <person name="Yang S."/>
            <person name="Zhang W."/>
        </authorList>
    </citation>
    <scope>NUCLEOTIDE SEQUENCE</scope>
    <source>
        <strain evidence="16">Zftwig05cir1</strain>
    </source>
</reference>
<evidence type="ECO:0000256" key="15">
    <source>
        <dbReference type="ARBA" id="ARBA00046863"/>
    </source>
</evidence>
<protein>
    <submittedName>
        <fullName evidence="16">Capsid protein</fullName>
    </submittedName>
</protein>